<evidence type="ECO:0000256" key="1">
    <source>
        <dbReference type="ARBA" id="ARBA00010062"/>
    </source>
</evidence>
<feature type="chain" id="PRO_5024451583" evidence="3">
    <location>
        <begin position="26"/>
        <end position="423"/>
    </location>
</feature>
<dbReference type="AlphaFoldDB" id="A0A5K7ZBA0"/>
<keyword evidence="2 3" id="KW-0732">Signal</keyword>
<evidence type="ECO:0000256" key="3">
    <source>
        <dbReference type="SAM" id="SignalP"/>
    </source>
</evidence>
<comment type="similarity">
    <text evidence="1">Belongs to the leucine-binding protein family.</text>
</comment>
<evidence type="ECO:0000313" key="5">
    <source>
        <dbReference type="EMBL" id="BBO78070.1"/>
    </source>
</evidence>
<dbReference type="EMBL" id="AP021875">
    <property type="protein sequence ID" value="BBO78070.1"/>
    <property type="molecule type" value="Genomic_DNA"/>
</dbReference>
<reference evidence="5 6" key="1">
    <citation type="submission" date="2019-11" db="EMBL/GenBank/DDBJ databases">
        <title>Comparative genomics of hydrocarbon-degrading Desulfosarcina strains.</title>
        <authorList>
            <person name="Watanabe M."/>
            <person name="Kojima H."/>
            <person name="Fukui M."/>
        </authorList>
    </citation>
    <scope>NUCLEOTIDE SEQUENCE [LARGE SCALE GENOMIC DNA]</scope>
    <source>
        <strain evidence="5 6">PP31</strain>
    </source>
</reference>
<dbReference type="OrthoDB" id="9791590at2"/>
<gene>
    <name evidence="5" type="ORF">DSCW_54870</name>
</gene>
<dbReference type="CDD" id="cd06338">
    <property type="entry name" value="PBP1_ABC_ligand_binding-like"/>
    <property type="match status" value="1"/>
</dbReference>
<organism evidence="5 6">
    <name type="scientific">Desulfosarcina widdelii</name>
    <dbReference type="NCBI Taxonomy" id="947919"/>
    <lineage>
        <taxon>Bacteria</taxon>
        <taxon>Pseudomonadati</taxon>
        <taxon>Thermodesulfobacteriota</taxon>
        <taxon>Desulfobacteria</taxon>
        <taxon>Desulfobacterales</taxon>
        <taxon>Desulfosarcinaceae</taxon>
        <taxon>Desulfosarcina</taxon>
    </lineage>
</organism>
<accession>A0A5K7ZBA0</accession>
<evidence type="ECO:0000259" key="4">
    <source>
        <dbReference type="Pfam" id="PF13458"/>
    </source>
</evidence>
<sequence>MKKVARIALGFFLIVAGLGIPTVDAADSIDIGHPACLSGKYAKAGEQAVAGIKACVDWVNNTYGGVSLKGKKIPLKYTYYDCESNKESVTSLIGRLATVDKVDVVFAPYSSGLTLRGAPVTEARGMLYMDHGGANNKIFQQGFRYIVQTIGPASSYHRGTLDMIHKIDPKAKKVALAYEDSEFAKMVMEGAEAHAKELGFQIVFKRTYPKGVTDLTPLLSAMKATQPDFVLGGGHFEDGQLFNRQMADLGIDTNALSLIAAATLPAFYEALESMAEGVMGPSHWEYGVKYAESEAKKVGLPWIGPGQDEFVALFKKAAGKEMVPDYHAAEAGAQVLAYVLAVEKADSVDSATVRKALGDLEFMSFYGGWDVDENGMQVGHTMVDVQWQKAERIIVWPEEAQTGKVCYPMPTFDEKAKGKVALP</sequence>
<evidence type="ECO:0000256" key="2">
    <source>
        <dbReference type="ARBA" id="ARBA00022729"/>
    </source>
</evidence>
<dbReference type="Proteomes" id="UP000427769">
    <property type="component" value="Chromosome"/>
</dbReference>
<keyword evidence="6" id="KW-1185">Reference proteome</keyword>
<protein>
    <submittedName>
        <fullName evidence="5">Branched-chain amino acid ABC transporter substrate-binding protein</fullName>
    </submittedName>
</protein>
<dbReference type="SUPFAM" id="SSF53822">
    <property type="entry name" value="Periplasmic binding protein-like I"/>
    <property type="match status" value="1"/>
</dbReference>
<dbReference type="RefSeq" id="WP_155306742.1">
    <property type="nucleotide sequence ID" value="NZ_AP021875.1"/>
</dbReference>
<feature type="signal peptide" evidence="3">
    <location>
        <begin position="1"/>
        <end position="25"/>
    </location>
</feature>
<dbReference type="Pfam" id="PF13458">
    <property type="entry name" value="Peripla_BP_6"/>
    <property type="match status" value="1"/>
</dbReference>
<proteinExistence type="inferred from homology"/>
<dbReference type="InterPro" id="IPR051010">
    <property type="entry name" value="BCAA_transport"/>
</dbReference>
<dbReference type="PANTHER" id="PTHR30483:SF37">
    <property type="entry name" value="ABC TRANSPORTER SUBSTRATE-BINDING PROTEIN"/>
    <property type="match status" value="1"/>
</dbReference>
<dbReference type="InterPro" id="IPR028081">
    <property type="entry name" value="Leu-bd"/>
</dbReference>
<feature type="domain" description="Leucine-binding protein" evidence="4">
    <location>
        <begin position="29"/>
        <end position="389"/>
    </location>
</feature>
<dbReference type="InterPro" id="IPR028082">
    <property type="entry name" value="Peripla_BP_I"/>
</dbReference>
<dbReference type="PANTHER" id="PTHR30483">
    <property type="entry name" value="LEUCINE-SPECIFIC-BINDING PROTEIN"/>
    <property type="match status" value="1"/>
</dbReference>
<name>A0A5K7ZBA0_9BACT</name>
<dbReference type="KEGG" id="dwd:DSCW_54870"/>
<dbReference type="Gene3D" id="3.40.50.2300">
    <property type="match status" value="2"/>
</dbReference>
<evidence type="ECO:0000313" key="6">
    <source>
        <dbReference type="Proteomes" id="UP000427769"/>
    </source>
</evidence>